<gene>
    <name evidence="3" type="primary">LOC120270770</name>
</gene>
<proteinExistence type="inferred from homology"/>
<evidence type="ECO:0000313" key="3">
    <source>
        <dbReference type="RefSeq" id="XP_039133775.1"/>
    </source>
</evidence>
<dbReference type="GO" id="GO:0004185">
    <property type="term" value="F:serine-type carboxypeptidase activity"/>
    <property type="evidence" value="ECO:0007669"/>
    <property type="project" value="InterPro"/>
</dbReference>
<name>A0AB40C468_DIOCR</name>
<evidence type="ECO:0000256" key="1">
    <source>
        <dbReference type="ARBA" id="ARBA00009431"/>
    </source>
</evidence>
<dbReference type="Gene3D" id="3.40.50.1820">
    <property type="entry name" value="alpha/beta hydrolase"/>
    <property type="match status" value="1"/>
</dbReference>
<dbReference type="InterPro" id="IPR029058">
    <property type="entry name" value="AB_hydrolase_fold"/>
</dbReference>
<keyword evidence="2" id="KW-1185">Reference proteome</keyword>
<protein>
    <submittedName>
        <fullName evidence="3">Serine carboxypeptidase-like 42</fullName>
    </submittedName>
</protein>
<organism evidence="2 3">
    <name type="scientific">Dioscorea cayennensis subsp. rotundata</name>
    <name type="common">White Guinea yam</name>
    <name type="synonym">Dioscorea rotundata</name>
    <dbReference type="NCBI Taxonomy" id="55577"/>
    <lineage>
        <taxon>Eukaryota</taxon>
        <taxon>Viridiplantae</taxon>
        <taxon>Streptophyta</taxon>
        <taxon>Embryophyta</taxon>
        <taxon>Tracheophyta</taxon>
        <taxon>Spermatophyta</taxon>
        <taxon>Magnoliopsida</taxon>
        <taxon>Liliopsida</taxon>
        <taxon>Dioscoreales</taxon>
        <taxon>Dioscoreaceae</taxon>
        <taxon>Dioscorea</taxon>
    </lineage>
</organism>
<sequence length="207" mass="22579">MAGRAVNRRPTFSPDINAIYNPGKGVATPTLAIKAGPGLPTLGPPVGYVEPDCVTPQEVQESIGLVGIRIPNTTNYTTSSSAISVLDYNNTDGNINILPLLKTIISHKIPVWIFSGDQDSVVPLLGSRTLVRELAHEMKHSITVPYRAWFYKDQVGGWMTEYGKLLTFATVRGAAHMVPYAQPGRALQLFKSFVKGQRLPNITQTSF</sequence>
<dbReference type="Proteomes" id="UP001515500">
    <property type="component" value="Chromosome 10"/>
</dbReference>
<dbReference type="AlphaFoldDB" id="A0AB40C468"/>
<dbReference type="GO" id="GO:0006508">
    <property type="term" value="P:proteolysis"/>
    <property type="evidence" value="ECO:0007669"/>
    <property type="project" value="InterPro"/>
</dbReference>
<dbReference type="InterPro" id="IPR001563">
    <property type="entry name" value="Peptidase_S10"/>
</dbReference>
<evidence type="ECO:0000313" key="2">
    <source>
        <dbReference type="Proteomes" id="UP001515500"/>
    </source>
</evidence>
<dbReference type="RefSeq" id="XP_039133775.1">
    <property type="nucleotide sequence ID" value="XM_039277841.1"/>
</dbReference>
<dbReference type="Pfam" id="PF00450">
    <property type="entry name" value="Peptidase_S10"/>
    <property type="match status" value="1"/>
</dbReference>
<accession>A0AB40C468</accession>
<dbReference type="GeneID" id="120270770"/>
<reference evidence="3" key="1">
    <citation type="submission" date="2025-08" db="UniProtKB">
        <authorList>
            <consortium name="RefSeq"/>
        </authorList>
    </citation>
    <scope>IDENTIFICATION</scope>
</reference>
<dbReference type="SUPFAM" id="SSF53474">
    <property type="entry name" value="alpha/beta-Hydrolases"/>
    <property type="match status" value="1"/>
</dbReference>
<comment type="similarity">
    <text evidence="1">Belongs to the peptidase S10 family.</text>
</comment>